<dbReference type="PANTHER" id="PTHR24078:SF553">
    <property type="entry name" value="DNAJ HOMOLOG SUBFAMILY B MEMBER 5"/>
    <property type="match status" value="1"/>
</dbReference>
<dbReference type="Gene3D" id="2.60.260.20">
    <property type="entry name" value="Urease metallochaperone UreE, N-terminal domain"/>
    <property type="match status" value="2"/>
</dbReference>
<dbReference type="PROSITE" id="PS00636">
    <property type="entry name" value="DNAJ_1"/>
    <property type="match status" value="1"/>
</dbReference>
<dbReference type="PROSITE" id="PS50076">
    <property type="entry name" value="DNAJ_2"/>
    <property type="match status" value="1"/>
</dbReference>
<feature type="region of interest" description="Disordered" evidence="2">
    <location>
        <begin position="312"/>
        <end position="333"/>
    </location>
</feature>
<evidence type="ECO:0000256" key="1">
    <source>
        <dbReference type="ARBA" id="ARBA00023186"/>
    </source>
</evidence>
<dbReference type="InterPro" id="IPR018253">
    <property type="entry name" value="DnaJ_domain_CS"/>
</dbReference>
<feature type="region of interest" description="Disordered" evidence="2">
    <location>
        <begin position="175"/>
        <end position="194"/>
    </location>
</feature>
<keyword evidence="5" id="KW-1185">Reference proteome</keyword>
<dbReference type="FunFam" id="2.60.260.20:FF:000002">
    <property type="entry name" value="Dnaj homolog subfamily b member"/>
    <property type="match status" value="1"/>
</dbReference>
<dbReference type="GO" id="GO:0051087">
    <property type="term" value="F:protein-folding chaperone binding"/>
    <property type="evidence" value="ECO:0007669"/>
    <property type="project" value="TreeGrafter"/>
</dbReference>
<organism evidence="4 5">
    <name type="scientific">Lithohypha guttulata</name>
    <dbReference type="NCBI Taxonomy" id="1690604"/>
    <lineage>
        <taxon>Eukaryota</taxon>
        <taxon>Fungi</taxon>
        <taxon>Dikarya</taxon>
        <taxon>Ascomycota</taxon>
        <taxon>Pezizomycotina</taxon>
        <taxon>Eurotiomycetes</taxon>
        <taxon>Chaetothyriomycetidae</taxon>
        <taxon>Chaetothyriales</taxon>
        <taxon>Trichomeriaceae</taxon>
        <taxon>Lithohypha</taxon>
    </lineage>
</organism>
<dbReference type="CDD" id="cd06257">
    <property type="entry name" value="DnaJ"/>
    <property type="match status" value="1"/>
</dbReference>
<evidence type="ECO:0000313" key="5">
    <source>
        <dbReference type="Proteomes" id="UP001309876"/>
    </source>
</evidence>
<dbReference type="SUPFAM" id="SSF49493">
    <property type="entry name" value="HSP40/DnaJ peptide-binding domain"/>
    <property type="match status" value="2"/>
</dbReference>
<dbReference type="Pfam" id="PF01556">
    <property type="entry name" value="DnaJ_C"/>
    <property type="match status" value="1"/>
</dbReference>
<dbReference type="InterPro" id="IPR008971">
    <property type="entry name" value="HSP40/DnaJ_pept-bd"/>
</dbReference>
<dbReference type="GO" id="GO:0005829">
    <property type="term" value="C:cytosol"/>
    <property type="evidence" value="ECO:0007669"/>
    <property type="project" value="TreeGrafter"/>
</dbReference>
<keyword evidence="1" id="KW-0143">Chaperone</keyword>
<dbReference type="GO" id="GO:0006457">
    <property type="term" value="P:protein folding"/>
    <property type="evidence" value="ECO:0007669"/>
    <property type="project" value="InterPro"/>
</dbReference>
<dbReference type="CDD" id="cd10747">
    <property type="entry name" value="DnaJ_C"/>
    <property type="match status" value="1"/>
</dbReference>
<dbReference type="PANTHER" id="PTHR24078">
    <property type="entry name" value="DNAJ HOMOLOG SUBFAMILY C MEMBER"/>
    <property type="match status" value="1"/>
</dbReference>
<evidence type="ECO:0000313" key="4">
    <source>
        <dbReference type="EMBL" id="KAK5089872.1"/>
    </source>
</evidence>
<gene>
    <name evidence="4" type="primary">SIS1_1</name>
    <name evidence="4" type="ORF">LTR05_000039</name>
</gene>
<dbReference type="InterPro" id="IPR002939">
    <property type="entry name" value="DnaJ_C"/>
</dbReference>
<evidence type="ECO:0000256" key="2">
    <source>
        <dbReference type="SAM" id="MobiDB-lite"/>
    </source>
</evidence>
<feature type="domain" description="J" evidence="3">
    <location>
        <begin position="6"/>
        <end position="71"/>
    </location>
</feature>
<dbReference type="InterPro" id="IPR036869">
    <property type="entry name" value="J_dom_sf"/>
</dbReference>
<dbReference type="PRINTS" id="PR00625">
    <property type="entry name" value="JDOMAIN"/>
</dbReference>
<feature type="region of interest" description="Disordered" evidence="2">
    <location>
        <begin position="454"/>
        <end position="478"/>
    </location>
</feature>
<accession>A0AAN7T4S5</accession>
<dbReference type="AlphaFoldDB" id="A0AAN7T4S5"/>
<evidence type="ECO:0000259" key="3">
    <source>
        <dbReference type="PROSITE" id="PS50076"/>
    </source>
</evidence>
<proteinExistence type="predicted"/>
<dbReference type="InterPro" id="IPR001623">
    <property type="entry name" value="DnaJ_domain"/>
</dbReference>
<feature type="compositionally biased region" description="Polar residues" evidence="2">
    <location>
        <begin position="454"/>
        <end position="476"/>
    </location>
</feature>
<dbReference type="FunFam" id="1.10.287.110:FF:000136">
    <property type="entry name" value="DnaJ domain-containing protein Psi"/>
    <property type="match status" value="1"/>
</dbReference>
<dbReference type="SUPFAM" id="SSF46565">
    <property type="entry name" value="Chaperone J-domain"/>
    <property type="match status" value="1"/>
</dbReference>
<dbReference type="InterPro" id="IPR051339">
    <property type="entry name" value="DnaJ_subfamily_B"/>
</dbReference>
<dbReference type="GO" id="GO:0006413">
    <property type="term" value="P:translational initiation"/>
    <property type="evidence" value="ECO:0007669"/>
    <property type="project" value="TreeGrafter"/>
</dbReference>
<dbReference type="GO" id="GO:0051082">
    <property type="term" value="F:unfolded protein binding"/>
    <property type="evidence" value="ECO:0007669"/>
    <property type="project" value="InterPro"/>
</dbReference>
<protein>
    <submittedName>
        <fullName evidence="4">Molecular chaperone (DnaJ superfamily)</fullName>
    </submittedName>
</protein>
<dbReference type="EMBL" id="JAVRRJ010000001">
    <property type="protein sequence ID" value="KAK5089872.1"/>
    <property type="molecule type" value="Genomic_DNA"/>
</dbReference>
<reference evidence="4 5" key="1">
    <citation type="submission" date="2023-08" db="EMBL/GenBank/DDBJ databases">
        <title>Black Yeasts Isolated from many extreme environments.</title>
        <authorList>
            <person name="Coleine C."/>
            <person name="Stajich J.E."/>
            <person name="Selbmann L."/>
        </authorList>
    </citation>
    <scope>NUCLEOTIDE SEQUENCE [LARGE SCALE GENOMIC DNA]</scope>
    <source>
        <strain evidence="4 5">CCFEE 5910</strain>
    </source>
</reference>
<name>A0AAN7T4S5_9EURO</name>
<dbReference type="Proteomes" id="UP001309876">
    <property type="component" value="Unassembled WGS sequence"/>
</dbReference>
<comment type="caution">
    <text evidence="4">The sequence shown here is derived from an EMBL/GenBank/DDBJ whole genome shotgun (WGS) entry which is preliminary data.</text>
</comment>
<dbReference type="Gene3D" id="1.10.287.110">
    <property type="entry name" value="DnaJ domain"/>
    <property type="match status" value="1"/>
</dbReference>
<sequence length="506" mass="54839">MVAETKLYDALSIQPSATQEEIKKAYRKAALKWHPDKNKDNPKAGEKFKEISQAYEVLSDPEKRKVYDDYGLEFLLKGGSAPPPGAEGNVPGGFGGFPGGFQNFSSGGPGGGRTFHFSTGGGPGGFNFSDPNDIFAQFAKSGASGGGGAGFGGDDDLFDLLGGIGGGRSRRAAGGFGGAGFGSSPRGPPRTQTPEVSIVERNLPVSLEDLYNGTKKKMKINRKKYDAKGQQIKEEKVLEMDIKPGLKAGSKIKFAGVGDETDGGSQDLHFIVVEKPHPTLKREGDNLKTVVELDLKEALTGWERRVTTIDGKQLPVSGAGPTQPGTVQSFPGQGMPISKKPGQRGDFLVETKVKFPTSLTTAQKQKIKEALNYKTWQLTKSWDSDEHETKTFNGVPHKSHDIGGLPKVINEQLEATEESRKDLLNDYLAIKKTIELQRLNTIYFENRVQAISRQEHTASTPKTTEEMPTQGANASTRRAGAVTIHLSKRPLPRGDYDDAFEFPERV</sequence>
<dbReference type="SMART" id="SM00271">
    <property type="entry name" value="DnaJ"/>
    <property type="match status" value="1"/>
</dbReference>
<dbReference type="FunFam" id="2.60.260.20:FF:000013">
    <property type="entry name" value="DnaJ subfamily B member 11"/>
    <property type="match status" value="1"/>
</dbReference>
<dbReference type="Pfam" id="PF00226">
    <property type="entry name" value="DnaJ"/>
    <property type="match status" value="1"/>
</dbReference>